<dbReference type="Proteomes" id="UP000295662">
    <property type="component" value="Unassembled WGS sequence"/>
</dbReference>
<evidence type="ECO:0000313" key="2">
    <source>
        <dbReference type="EMBL" id="TDU63160.1"/>
    </source>
</evidence>
<protein>
    <submittedName>
        <fullName evidence="2">Putative transposase</fullName>
    </submittedName>
</protein>
<dbReference type="RefSeq" id="WP_166647441.1">
    <property type="nucleotide sequence ID" value="NZ_SOCA01000015.1"/>
</dbReference>
<feature type="compositionally biased region" description="Polar residues" evidence="1">
    <location>
        <begin position="1"/>
        <end position="11"/>
    </location>
</feature>
<comment type="caution">
    <text evidence="2">The sequence shown here is derived from an EMBL/GenBank/DDBJ whole genome shotgun (WGS) entry which is preliminary data.</text>
</comment>
<dbReference type="Gene3D" id="3.30.70.1290">
    <property type="entry name" value="Transposase IS200-like"/>
    <property type="match status" value="1"/>
</dbReference>
<name>A0A4V3FDZ7_9BACT</name>
<dbReference type="GO" id="GO:0043565">
    <property type="term" value="F:sequence-specific DNA binding"/>
    <property type="evidence" value="ECO:0007669"/>
    <property type="project" value="TreeGrafter"/>
</dbReference>
<accession>A0A4V3FDZ7</accession>
<dbReference type="GO" id="GO:0004803">
    <property type="term" value="F:transposase activity"/>
    <property type="evidence" value="ECO:0007669"/>
    <property type="project" value="InterPro"/>
</dbReference>
<evidence type="ECO:0000313" key="3">
    <source>
        <dbReference type="Proteomes" id="UP000295662"/>
    </source>
</evidence>
<sequence>MTSSAPGQDSDSPFDPDDKRPVGRHTPAQGVLPTFDGETILWCTVCADSRGDWCAQAEVMNLLHDLWQNHATGWLVGDYLLMPDHLHFFCAPSPNQFFEVERWTAFWKDQFAKRCGNSQWRWQRGLFHHRLRSEQDYHGKMIYMRQNPVRKKLVPDSEFWPWQGRVNVIRW</sequence>
<proteinExistence type="predicted"/>
<organism evidence="2 3">
    <name type="scientific">Prosthecobacter fusiformis</name>
    <dbReference type="NCBI Taxonomy" id="48464"/>
    <lineage>
        <taxon>Bacteria</taxon>
        <taxon>Pseudomonadati</taxon>
        <taxon>Verrucomicrobiota</taxon>
        <taxon>Verrucomicrobiia</taxon>
        <taxon>Verrucomicrobiales</taxon>
        <taxon>Verrucomicrobiaceae</taxon>
        <taxon>Prosthecobacter</taxon>
    </lineage>
</organism>
<evidence type="ECO:0000256" key="1">
    <source>
        <dbReference type="SAM" id="MobiDB-lite"/>
    </source>
</evidence>
<dbReference type="PANTHER" id="PTHR36966">
    <property type="entry name" value="REP-ASSOCIATED TYROSINE TRANSPOSASE"/>
    <property type="match status" value="1"/>
</dbReference>
<keyword evidence="3" id="KW-1185">Reference proteome</keyword>
<dbReference type="AlphaFoldDB" id="A0A4V3FDZ7"/>
<dbReference type="InterPro" id="IPR036515">
    <property type="entry name" value="Transposase_17_sf"/>
</dbReference>
<feature type="region of interest" description="Disordered" evidence="1">
    <location>
        <begin position="1"/>
        <end position="31"/>
    </location>
</feature>
<gene>
    <name evidence="2" type="ORF">EI77_04481</name>
</gene>
<reference evidence="2 3" key="1">
    <citation type="submission" date="2019-03" db="EMBL/GenBank/DDBJ databases">
        <title>Genomic Encyclopedia of Archaeal and Bacterial Type Strains, Phase II (KMG-II): from individual species to whole genera.</title>
        <authorList>
            <person name="Goeker M."/>
        </authorList>
    </citation>
    <scope>NUCLEOTIDE SEQUENCE [LARGE SCALE GENOMIC DNA]</scope>
    <source>
        <strain evidence="2 3">ATCC 25309</strain>
    </source>
</reference>
<dbReference type="InterPro" id="IPR052715">
    <property type="entry name" value="RAYT_transposase"/>
</dbReference>
<dbReference type="PANTHER" id="PTHR36966:SF1">
    <property type="entry name" value="REP-ASSOCIATED TYROSINE TRANSPOSASE"/>
    <property type="match status" value="1"/>
</dbReference>
<dbReference type="EMBL" id="SOCA01000015">
    <property type="protein sequence ID" value="TDU63160.1"/>
    <property type="molecule type" value="Genomic_DNA"/>
</dbReference>
<dbReference type="GO" id="GO:0006313">
    <property type="term" value="P:DNA transposition"/>
    <property type="evidence" value="ECO:0007669"/>
    <property type="project" value="InterPro"/>
</dbReference>
<dbReference type="SUPFAM" id="SSF143422">
    <property type="entry name" value="Transposase IS200-like"/>
    <property type="match status" value="1"/>
</dbReference>